<dbReference type="Proteomes" id="UP000318509">
    <property type="component" value="Unassembled WGS sequence"/>
</dbReference>
<organism evidence="2 3">
    <name type="scientific">Candidatus Segetimicrobium genomatis</name>
    <dbReference type="NCBI Taxonomy" id="2569760"/>
    <lineage>
        <taxon>Bacteria</taxon>
        <taxon>Bacillati</taxon>
        <taxon>Candidatus Sysuimicrobiota</taxon>
        <taxon>Candidatus Sysuimicrobiia</taxon>
        <taxon>Candidatus Sysuimicrobiales</taxon>
        <taxon>Candidatus Segetimicrobiaceae</taxon>
        <taxon>Candidatus Segetimicrobium</taxon>
    </lineage>
</organism>
<keyword evidence="1" id="KW-0472">Membrane</keyword>
<sequence>MNTIRARRHLVQTPRGPIPPARRDGGFAFVELLVGMALFAGLSVFLLQAFIDGMGFANRSDTKAAATSIAMQVMEQIKASPNPYTLVGFSNIPRMALPLPAPYTGIANATTHSLQASVTIVPDTNLLLSTVTVNVYRPVDPDTTPLVTLSTVLTSQ</sequence>
<reference evidence="2 3" key="1">
    <citation type="journal article" date="2019" name="Nat. Microbiol.">
        <title>Mediterranean grassland soil C-N compound turnover is dependent on rainfall and depth, and is mediated by genomically divergent microorganisms.</title>
        <authorList>
            <person name="Diamond S."/>
            <person name="Andeer P.F."/>
            <person name="Li Z."/>
            <person name="Crits-Christoph A."/>
            <person name="Burstein D."/>
            <person name="Anantharaman K."/>
            <person name="Lane K.R."/>
            <person name="Thomas B.C."/>
            <person name="Pan C."/>
            <person name="Northen T.R."/>
            <person name="Banfield J.F."/>
        </authorList>
    </citation>
    <scope>NUCLEOTIDE SEQUENCE [LARGE SCALE GENOMIC DNA]</scope>
    <source>
        <strain evidence="2">NP_3</strain>
    </source>
</reference>
<name>A0A537JUH0_9BACT</name>
<evidence type="ECO:0000313" key="2">
    <source>
        <dbReference type="EMBL" id="TMI86922.1"/>
    </source>
</evidence>
<dbReference type="AlphaFoldDB" id="A0A537JUH0"/>
<gene>
    <name evidence="2" type="ORF">E6H00_17180</name>
</gene>
<comment type="caution">
    <text evidence="2">The sequence shown here is derived from an EMBL/GenBank/DDBJ whole genome shotgun (WGS) entry which is preliminary data.</text>
</comment>
<keyword evidence="1" id="KW-0812">Transmembrane</keyword>
<dbReference type="EMBL" id="VBAK01000174">
    <property type="protein sequence ID" value="TMI86922.1"/>
    <property type="molecule type" value="Genomic_DNA"/>
</dbReference>
<proteinExistence type="predicted"/>
<protein>
    <recommendedName>
        <fullName evidence="4">Type II secretion system protein</fullName>
    </recommendedName>
</protein>
<feature type="transmembrane region" description="Helical" evidence="1">
    <location>
        <begin position="27"/>
        <end position="51"/>
    </location>
</feature>
<evidence type="ECO:0008006" key="4">
    <source>
        <dbReference type="Google" id="ProtNLM"/>
    </source>
</evidence>
<evidence type="ECO:0000256" key="1">
    <source>
        <dbReference type="SAM" id="Phobius"/>
    </source>
</evidence>
<evidence type="ECO:0000313" key="3">
    <source>
        <dbReference type="Proteomes" id="UP000318509"/>
    </source>
</evidence>
<accession>A0A537JUH0</accession>
<keyword evidence="1" id="KW-1133">Transmembrane helix</keyword>